<dbReference type="EMBL" id="SNRY01006470">
    <property type="protein sequence ID" value="KAA6312517.1"/>
    <property type="molecule type" value="Genomic_DNA"/>
</dbReference>
<keyword evidence="1" id="KW-0808">Transferase</keyword>
<comment type="caution">
    <text evidence="1">The sequence shown here is derived from an EMBL/GenBank/DDBJ whole genome shotgun (WGS) entry which is preliminary data.</text>
</comment>
<sequence length="35" mass="4217">MSDYISDDTRKVTTLRLIEMKQRGERISMLTSYDY</sequence>
<keyword evidence="1" id="KW-0489">Methyltransferase</keyword>
<dbReference type="GO" id="GO:0032259">
    <property type="term" value="P:methylation"/>
    <property type="evidence" value="ECO:0007669"/>
    <property type="project" value="UniProtKB-KW"/>
</dbReference>
<name>A0A5J4PSF0_9ZZZZ</name>
<proteinExistence type="predicted"/>
<feature type="non-terminal residue" evidence="1">
    <location>
        <position position="35"/>
    </location>
</feature>
<accession>A0A5J4PSF0</accession>
<reference evidence="1" key="1">
    <citation type="submission" date="2019-03" db="EMBL/GenBank/DDBJ databases">
        <title>Single cell metagenomics reveals metabolic interactions within the superorganism composed of flagellate Streblomastix strix and complex community of Bacteroidetes bacteria on its surface.</title>
        <authorList>
            <person name="Treitli S.C."/>
            <person name="Kolisko M."/>
            <person name="Husnik F."/>
            <person name="Keeling P."/>
            <person name="Hampl V."/>
        </authorList>
    </citation>
    <scope>NUCLEOTIDE SEQUENCE</scope>
    <source>
        <strain evidence="1">STM</strain>
    </source>
</reference>
<dbReference type="EC" id="2.1.2.11" evidence="1"/>
<organism evidence="1">
    <name type="scientific">termite gut metagenome</name>
    <dbReference type="NCBI Taxonomy" id="433724"/>
    <lineage>
        <taxon>unclassified sequences</taxon>
        <taxon>metagenomes</taxon>
        <taxon>organismal metagenomes</taxon>
    </lineage>
</organism>
<protein>
    <submittedName>
        <fullName evidence="1">3-methyl-2-oxobutanoate hydroxymethyltransferase</fullName>
        <ecNumber evidence="1">2.1.2.11</ecNumber>
    </submittedName>
</protein>
<gene>
    <name evidence="1" type="ORF">EZS27_036565</name>
</gene>
<dbReference type="AlphaFoldDB" id="A0A5J4PSF0"/>
<dbReference type="GO" id="GO:0003864">
    <property type="term" value="F:3-methyl-2-oxobutanoate hydroxymethyltransferase activity"/>
    <property type="evidence" value="ECO:0007669"/>
    <property type="project" value="UniProtKB-EC"/>
</dbReference>
<dbReference type="GO" id="GO:0008168">
    <property type="term" value="F:methyltransferase activity"/>
    <property type="evidence" value="ECO:0007669"/>
    <property type="project" value="UniProtKB-KW"/>
</dbReference>
<evidence type="ECO:0000313" key="1">
    <source>
        <dbReference type="EMBL" id="KAA6312517.1"/>
    </source>
</evidence>